<organism evidence="2 3">
    <name type="scientific">Sorangium cellulosum</name>
    <name type="common">Polyangium cellulosum</name>
    <dbReference type="NCBI Taxonomy" id="56"/>
    <lineage>
        <taxon>Bacteria</taxon>
        <taxon>Pseudomonadati</taxon>
        <taxon>Myxococcota</taxon>
        <taxon>Polyangia</taxon>
        <taxon>Polyangiales</taxon>
        <taxon>Polyangiaceae</taxon>
        <taxon>Sorangium</taxon>
    </lineage>
</organism>
<keyword evidence="1" id="KW-1133">Transmembrane helix</keyword>
<evidence type="ECO:0000313" key="2">
    <source>
        <dbReference type="EMBL" id="AUX20134.1"/>
    </source>
</evidence>
<sequence length="164" mass="16661">MQPPYGAPPGGGGGSSTDKIQRFLKPALLGGTVGGVLSSIPLLNLLNCCFCLLNVAGAALAVSLYLKEHPNERLSSNDAALCGALAGVTAGVITGVLDIVIKLVFGTLLAGLYATFPPEIAENLAVTGVTAVFYIPGYAITYGAMGALGGFAAMQFLFKDRLAP</sequence>
<keyword evidence="1" id="KW-0812">Transmembrane</keyword>
<reference evidence="2 3" key="1">
    <citation type="submission" date="2015-09" db="EMBL/GenBank/DDBJ databases">
        <title>Sorangium comparison.</title>
        <authorList>
            <person name="Zaburannyi N."/>
            <person name="Bunk B."/>
            <person name="Overmann J."/>
            <person name="Mueller R."/>
        </authorList>
    </citation>
    <scope>NUCLEOTIDE SEQUENCE [LARGE SCALE GENOMIC DNA]</scope>
    <source>
        <strain evidence="2 3">So ceGT47</strain>
    </source>
</reference>
<dbReference type="RefSeq" id="WP_129345104.1">
    <property type="nucleotide sequence ID" value="NZ_CP012670.1"/>
</dbReference>
<gene>
    <name evidence="2" type="ORF">SOCEGT47_005970</name>
</gene>
<name>A0A4P2PU27_SORCE</name>
<feature type="transmembrane region" description="Helical" evidence="1">
    <location>
        <begin position="78"/>
        <end position="111"/>
    </location>
</feature>
<dbReference type="EMBL" id="CP012670">
    <property type="protein sequence ID" value="AUX20134.1"/>
    <property type="molecule type" value="Genomic_DNA"/>
</dbReference>
<feature type="transmembrane region" description="Helical" evidence="1">
    <location>
        <begin position="131"/>
        <end position="158"/>
    </location>
</feature>
<keyword evidence="1" id="KW-0472">Membrane</keyword>
<evidence type="ECO:0000313" key="3">
    <source>
        <dbReference type="Proteomes" id="UP000295781"/>
    </source>
</evidence>
<dbReference type="Proteomes" id="UP000295781">
    <property type="component" value="Chromosome"/>
</dbReference>
<accession>A0A4P2PU27</accession>
<dbReference type="AlphaFoldDB" id="A0A4P2PU27"/>
<feature type="transmembrane region" description="Helical" evidence="1">
    <location>
        <begin position="42"/>
        <end position="66"/>
    </location>
</feature>
<evidence type="ECO:0000256" key="1">
    <source>
        <dbReference type="SAM" id="Phobius"/>
    </source>
</evidence>
<protein>
    <submittedName>
        <fullName evidence="2">Uncharacterized protein</fullName>
    </submittedName>
</protein>
<proteinExistence type="predicted"/>